<dbReference type="RefSeq" id="XP_024719403.1">
    <property type="nucleotide sequence ID" value="XM_024864225.1"/>
</dbReference>
<evidence type="ECO:0000313" key="3">
    <source>
        <dbReference type="Proteomes" id="UP000241818"/>
    </source>
</evidence>
<organism evidence="2 3">
    <name type="scientific">Amorphotheca resinae ATCC 22711</name>
    <dbReference type="NCBI Taxonomy" id="857342"/>
    <lineage>
        <taxon>Eukaryota</taxon>
        <taxon>Fungi</taxon>
        <taxon>Dikarya</taxon>
        <taxon>Ascomycota</taxon>
        <taxon>Pezizomycotina</taxon>
        <taxon>Leotiomycetes</taxon>
        <taxon>Helotiales</taxon>
        <taxon>Amorphothecaceae</taxon>
        <taxon>Amorphotheca</taxon>
    </lineage>
</organism>
<dbReference type="OrthoDB" id="4347799at2759"/>
<name>A0A2T3AXL4_AMORE</name>
<evidence type="ECO:0000313" key="2">
    <source>
        <dbReference type="EMBL" id="PSS14804.1"/>
    </source>
</evidence>
<feature type="region of interest" description="Disordered" evidence="1">
    <location>
        <begin position="149"/>
        <end position="170"/>
    </location>
</feature>
<protein>
    <submittedName>
        <fullName evidence="2">Uncharacterized protein</fullName>
    </submittedName>
</protein>
<accession>A0A2T3AXL4</accession>
<gene>
    <name evidence="2" type="ORF">M430DRAFT_20128</name>
</gene>
<dbReference type="AlphaFoldDB" id="A0A2T3AXL4"/>
<proteinExistence type="predicted"/>
<reference evidence="2 3" key="1">
    <citation type="journal article" date="2018" name="New Phytol.">
        <title>Comparative genomics and transcriptomics depict ericoid mycorrhizal fungi as versatile saprotrophs and plant mutualists.</title>
        <authorList>
            <person name="Martino E."/>
            <person name="Morin E."/>
            <person name="Grelet G.A."/>
            <person name="Kuo A."/>
            <person name="Kohler A."/>
            <person name="Daghino S."/>
            <person name="Barry K.W."/>
            <person name="Cichocki N."/>
            <person name="Clum A."/>
            <person name="Dockter R.B."/>
            <person name="Hainaut M."/>
            <person name="Kuo R.C."/>
            <person name="LaButti K."/>
            <person name="Lindahl B.D."/>
            <person name="Lindquist E.A."/>
            <person name="Lipzen A."/>
            <person name="Khouja H.R."/>
            <person name="Magnuson J."/>
            <person name="Murat C."/>
            <person name="Ohm R.A."/>
            <person name="Singer S.W."/>
            <person name="Spatafora J.W."/>
            <person name="Wang M."/>
            <person name="Veneault-Fourrey C."/>
            <person name="Henrissat B."/>
            <person name="Grigoriev I.V."/>
            <person name="Martin F.M."/>
            <person name="Perotto S."/>
        </authorList>
    </citation>
    <scope>NUCLEOTIDE SEQUENCE [LARGE SCALE GENOMIC DNA]</scope>
    <source>
        <strain evidence="2 3">ATCC 22711</strain>
    </source>
</reference>
<evidence type="ECO:0000256" key="1">
    <source>
        <dbReference type="SAM" id="MobiDB-lite"/>
    </source>
</evidence>
<dbReference type="GeneID" id="36572306"/>
<feature type="compositionally biased region" description="Basic and acidic residues" evidence="1">
    <location>
        <begin position="149"/>
        <end position="165"/>
    </location>
</feature>
<sequence>MNFLQSKLRNRLSVDTIDRLVSIYMNMRALRTSTGGTSGDSELWEEQLGDILLNIEDELIRSEDTGDIDSDDVTGGPSTQAFGYKDVTEIEQRIRVKLSVEDAEKFRNIDYKTIKDRINAALLGALVQAVHRHGNRSYTLYTKDAEGIKRVPDRAPDHSPQRRSQEGSPEMLSIKKLVDRIERIAENLQPTNIITRCTQILVAFMR</sequence>
<keyword evidence="3" id="KW-1185">Reference proteome</keyword>
<dbReference type="EMBL" id="KZ679013">
    <property type="protein sequence ID" value="PSS14804.1"/>
    <property type="molecule type" value="Genomic_DNA"/>
</dbReference>
<dbReference type="InParanoid" id="A0A2T3AXL4"/>
<dbReference type="Proteomes" id="UP000241818">
    <property type="component" value="Unassembled WGS sequence"/>
</dbReference>